<dbReference type="SMART" id="SM00430">
    <property type="entry name" value="HOLI"/>
    <property type="match status" value="1"/>
</dbReference>
<dbReference type="GO" id="GO:0043565">
    <property type="term" value="F:sequence-specific DNA binding"/>
    <property type="evidence" value="ECO:0007669"/>
    <property type="project" value="InterPro"/>
</dbReference>
<evidence type="ECO:0000313" key="11">
    <source>
        <dbReference type="Proteomes" id="UP000095281"/>
    </source>
</evidence>
<feature type="compositionally biased region" description="Low complexity" evidence="9">
    <location>
        <begin position="46"/>
        <end position="59"/>
    </location>
</feature>
<dbReference type="PROSITE" id="PS51843">
    <property type="entry name" value="NR_LBD"/>
    <property type="match status" value="1"/>
</dbReference>
<evidence type="ECO:0000256" key="2">
    <source>
        <dbReference type="ARBA" id="ARBA00022723"/>
    </source>
</evidence>
<sequence length="396" mass="45066">MSYSYSFNDSNTEIIENGIINQIYSNNSMDILKNNNEEKIKETNEKSNNNKTENSTNPKNSRKRAFPTNCCVCGHIASGYVFYNAMCCDGAIKCKSCRFDKCILMGMNVMTLRGNNAEAFLEVHTFIKNRLKQLVLEGKIAGKNVEVNAFEVSNTFKETVISTGQDTQIIEFLLTIDKNVSQIRNSGINVPEWHYGYPCNSLEILLTRTENLISTSQEYPKGEHLYVPESFEFIQKYGLFKLRPSTLTEDLLLIVDTAKTMPFFPKLDLSDKICLLSTIAMPLVILAERQFSCNKKSETVMLPCGISLFDCYNGEHYSGDSILKKYVKRVFVDAMEPFNQVQLNEEEYVLIRAIIFSHMITEGLSDQGKQILQNEAENYIKILMGMLQVCKRVQGI</sequence>
<name>A0A1I8BJI5_MELHA</name>
<keyword evidence="8" id="KW-0675">Receptor</keyword>
<organism evidence="11 12">
    <name type="scientific">Meloidogyne hapla</name>
    <name type="common">Root-knot nematode worm</name>
    <dbReference type="NCBI Taxonomy" id="6305"/>
    <lineage>
        <taxon>Eukaryota</taxon>
        <taxon>Metazoa</taxon>
        <taxon>Ecdysozoa</taxon>
        <taxon>Nematoda</taxon>
        <taxon>Chromadorea</taxon>
        <taxon>Rhabditida</taxon>
        <taxon>Tylenchina</taxon>
        <taxon>Tylenchomorpha</taxon>
        <taxon>Tylenchoidea</taxon>
        <taxon>Meloidogynidae</taxon>
        <taxon>Meloidogyninae</taxon>
        <taxon>Meloidogyne</taxon>
    </lineage>
</organism>
<dbReference type="SMART" id="SM00399">
    <property type="entry name" value="ZnF_C4"/>
    <property type="match status" value="1"/>
</dbReference>
<keyword evidence="3" id="KW-0863">Zinc-finger</keyword>
<dbReference type="GO" id="GO:0008270">
    <property type="term" value="F:zinc ion binding"/>
    <property type="evidence" value="ECO:0007669"/>
    <property type="project" value="UniProtKB-KW"/>
</dbReference>
<dbReference type="InterPro" id="IPR000536">
    <property type="entry name" value="Nucl_hrmn_rcpt_lig-bd"/>
</dbReference>
<dbReference type="Pfam" id="PF00104">
    <property type="entry name" value="Hormone_recep"/>
    <property type="match status" value="1"/>
</dbReference>
<evidence type="ECO:0000256" key="5">
    <source>
        <dbReference type="ARBA" id="ARBA00023015"/>
    </source>
</evidence>
<evidence type="ECO:0000256" key="8">
    <source>
        <dbReference type="ARBA" id="ARBA00023170"/>
    </source>
</evidence>
<feature type="domain" description="NR LBD" evidence="10">
    <location>
        <begin position="208"/>
        <end position="396"/>
    </location>
</feature>
<dbReference type="InterPro" id="IPR001628">
    <property type="entry name" value="Znf_hrmn_rcpt"/>
</dbReference>
<keyword evidence="4" id="KW-0862">Zinc</keyword>
<feature type="region of interest" description="Disordered" evidence="9">
    <location>
        <begin position="42"/>
        <end position="64"/>
    </location>
</feature>
<dbReference type="SUPFAM" id="SSF57716">
    <property type="entry name" value="Glucocorticoid receptor-like (DNA-binding domain)"/>
    <property type="match status" value="1"/>
</dbReference>
<dbReference type="Gene3D" id="1.10.565.10">
    <property type="entry name" value="Retinoid X Receptor"/>
    <property type="match status" value="1"/>
</dbReference>
<keyword evidence="5" id="KW-0805">Transcription regulation</keyword>
<comment type="similarity">
    <text evidence="1">Belongs to the nuclear hormone receptor family.</text>
</comment>
<dbReference type="PANTHER" id="PTHR24083">
    <property type="entry name" value="NUCLEAR HORMONE RECEPTOR"/>
    <property type="match status" value="1"/>
</dbReference>
<dbReference type="InterPro" id="IPR050274">
    <property type="entry name" value="Nuclear_hormone_rcpt_NR2"/>
</dbReference>
<evidence type="ECO:0000256" key="9">
    <source>
        <dbReference type="SAM" id="MobiDB-lite"/>
    </source>
</evidence>
<dbReference type="WBParaSite" id="MhA1_Contig282.frz3.gene3">
    <property type="protein sequence ID" value="MhA1_Contig282.frz3.gene3"/>
    <property type="gene ID" value="MhA1_Contig282.frz3.gene3"/>
</dbReference>
<evidence type="ECO:0000256" key="6">
    <source>
        <dbReference type="ARBA" id="ARBA00023125"/>
    </source>
</evidence>
<keyword evidence="6" id="KW-0238">DNA-binding</keyword>
<keyword evidence="2" id="KW-0479">Metal-binding</keyword>
<dbReference type="GO" id="GO:0003700">
    <property type="term" value="F:DNA-binding transcription factor activity"/>
    <property type="evidence" value="ECO:0007669"/>
    <property type="project" value="InterPro"/>
</dbReference>
<evidence type="ECO:0000313" key="12">
    <source>
        <dbReference type="WBParaSite" id="MhA1_Contig282.frz3.gene3"/>
    </source>
</evidence>
<dbReference type="SUPFAM" id="SSF48508">
    <property type="entry name" value="Nuclear receptor ligand-binding domain"/>
    <property type="match status" value="1"/>
</dbReference>
<dbReference type="AlphaFoldDB" id="A0A1I8BJI5"/>
<evidence type="ECO:0000256" key="3">
    <source>
        <dbReference type="ARBA" id="ARBA00022771"/>
    </source>
</evidence>
<dbReference type="Proteomes" id="UP000095281">
    <property type="component" value="Unplaced"/>
</dbReference>
<evidence type="ECO:0000256" key="4">
    <source>
        <dbReference type="ARBA" id="ARBA00022833"/>
    </source>
</evidence>
<dbReference type="PRINTS" id="PR00398">
    <property type="entry name" value="STRDHORMONER"/>
</dbReference>
<protein>
    <submittedName>
        <fullName evidence="12">NR LBD domain-containing protein</fullName>
    </submittedName>
</protein>
<evidence type="ECO:0000259" key="10">
    <source>
        <dbReference type="PROSITE" id="PS51843"/>
    </source>
</evidence>
<dbReference type="InterPro" id="IPR001723">
    <property type="entry name" value="Nuclear_hrmn_rcpt"/>
</dbReference>
<keyword evidence="7" id="KW-0804">Transcription</keyword>
<evidence type="ECO:0000256" key="7">
    <source>
        <dbReference type="ARBA" id="ARBA00023163"/>
    </source>
</evidence>
<reference evidence="12" key="1">
    <citation type="submission" date="2016-11" db="UniProtKB">
        <authorList>
            <consortium name="WormBaseParasite"/>
        </authorList>
    </citation>
    <scope>IDENTIFICATION</scope>
</reference>
<proteinExistence type="inferred from homology"/>
<dbReference type="InterPro" id="IPR035500">
    <property type="entry name" value="NHR-like_dom_sf"/>
</dbReference>
<keyword evidence="11" id="KW-1185">Reference proteome</keyword>
<evidence type="ECO:0000256" key="1">
    <source>
        <dbReference type="ARBA" id="ARBA00005993"/>
    </source>
</evidence>
<accession>A0A1I8BJI5</accession>